<proteinExistence type="predicted"/>
<organism evidence="3 4">
    <name type="scientific">Fervidicoccus fontis</name>
    <dbReference type="NCBI Taxonomy" id="683846"/>
    <lineage>
        <taxon>Archaea</taxon>
        <taxon>Thermoproteota</taxon>
        <taxon>Thermoprotei</taxon>
        <taxon>Fervidicoccales</taxon>
        <taxon>Fervidicoccaceae</taxon>
        <taxon>Fervidicoccus</taxon>
    </lineage>
</organism>
<dbReference type="Proteomes" id="UP000652307">
    <property type="component" value="Unassembled WGS sequence"/>
</dbReference>
<dbReference type="GO" id="GO:0051607">
    <property type="term" value="P:defense response to virus"/>
    <property type="evidence" value="ECO:0007669"/>
    <property type="project" value="UniProtKB-KW"/>
</dbReference>
<dbReference type="AlphaFoldDB" id="A0A843A692"/>
<gene>
    <name evidence="3" type="ORF">IOK49_01795</name>
</gene>
<dbReference type="RefSeq" id="WP_193803393.1">
    <property type="nucleotide sequence ID" value="NZ_JADEZV010000001.1"/>
</dbReference>
<dbReference type="EMBL" id="JADEZV010000001">
    <property type="protein sequence ID" value="MBE9390818.1"/>
    <property type="molecule type" value="Genomic_DNA"/>
</dbReference>
<keyword evidence="1" id="KW-0051">Antiviral defense</keyword>
<sequence length="417" mass="47679">MIEEILRLKVTNFTPLLVGWYEPNIVDPIGLRPTELKGMWRWWARAFACGVLYDGGCNPSPHYIIDFVGRKLGLGYASVKLGDKSAMPSKYIIRVNETSEPPNFKKASINKTDLKELQRIVLLLGGRPESLEPNNAEKVVLKRRGKGGVERTLELYLPQSRFYTISLFSTESDSNKKAAAVLSFLSAIMLMGIGKGGRRGLGSLDIIEIEKQPEINGKRINELSLKVEDLVDKTYEHFRNLDSIKDPQCTKKSIDKNLPNFPCLSKNHEDITSIYHVEARDESKKAFDVFKDLHNLFNLSMRSRERNFPKICSNLKEYDWFLGIPRKGKYKEEKEGGKSEEWRRPSPVILSAHDNKIFGNGAFLTVLASADWPDIMINGKQIDSQQIRDAKKTFENCLKAYCSTKYEITRIWPRRLK</sequence>
<evidence type="ECO:0000313" key="4">
    <source>
        <dbReference type="Proteomes" id="UP000652307"/>
    </source>
</evidence>
<feature type="domain" description="CRISPR type III-associated protein" evidence="2">
    <location>
        <begin position="31"/>
        <end position="204"/>
    </location>
</feature>
<reference evidence="3" key="1">
    <citation type="submission" date="2020-10" db="EMBL/GenBank/DDBJ databases">
        <title>Fervidococcus fontis strain 3639Fd - the first crenarchaeon capable of growth on lipids.</title>
        <authorList>
            <person name="Kochetkova T.V."/>
            <person name="Elcheninov A.G."/>
            <person name="Toschakov S.V."/>
            <person name="Kublanov I.V."/>
        </authorList>
    </citation>
    <scope>NUCLEOTIDE SEQUENCE</scope>
    <source>
        <strain evidence="3">3639Fd</strain>
    </source>
</reference>
<comment type="caution">
    <text evidence="3">The sequence shown here is derived from an EMBL/GenBank/DDBJ whole genome shotgun (WGS) entry which is preliminary data.</text>
</comment>
<evidence type="ECO:0000256" key="1">
    <source>
        <dbReference type="ARBA" id="ARBA00023118"/>
    </source>
</evidence>
<evidence type="ECO:0000259" key="2">
    <source>
        <dbReference type="Pfam" id="PF03787"/>
    </source>
</evidence>
<dbReference type="Pfam" id="PF03787">
    <property type="entry name" value="RAMPs"/>
    <property type="match status" value="1"/>
</dbReference>
<accession>A0A843A692</accession>
<evidence type="ECO:0000313" key="3">
    <source>
        <dbReference type="EMBL" id="MBE9390818.1"/>
    </source>
</evidence>
<name>A0A843A692_9CREN</name>
<protein>
    <recommendedName>
        <fullName evidence="2">CRISPR type III-associated protein domain-containing protein</fullName>
    </recommendedName>
</protein>
<dbReference type="InterPro" id="IPR005537">
    <property type="entry name" value="RAMP_III_fam"/>
</dbReference>